<name>A0A0S2DMI0_LYSEN</name>
<sequence length="188" mass="19268">MKNSILYLSLLGAMLAAPAIAQTMPTAKALQQSATGESFTIGQMRFRVVPDAVLEPSAAKAQATPAIGKTNARQQPAIGKYTVKLGAAKSAAAVATGGDARMAVAMSDSGVPVVVTSSLDVYVSHIGALNEAVRDTGGKLKYSSALGGNGVIEYASVAQALQAMQKLSAIAGVKSASPRLIREEFVLY</sequence>
<organism evidence="1 2">
    <name type="scientific">Lysobacter enzymogenes</name>
    <dbReference type="NCBI Taxonomy" id="69"/>
    <lineage>
        <taxon>Bacteria</taxon>
        <taxon>Pseudomonadati</taxon>
        <taxon>Pseudomonadota</taxon>
        <taxon>Gammaproteobacteria</taxon>
        <taxon>Lysobacterales</taxon>
        <taxon>Lysobacteraceae</taxon>
        <taxon>Lysobacter</taxon>
    </lineage>
</organism>
<dbReference type="STRING" id="69.GLE_4435"/>
<dbReference type="Proteomes" id="UP000061569">
    <property type="component" value="Chromosome"/>
</dbReference>
<dbReference type="EMBL" id="CP013140">
    <property type="protein sequence ID" value="ALN59776.1"/>
    <property type="molecule type" value="Genomic_DNA"/>
</dbReference>
<dbReference type="AlphaFoldDB" id="A0A0S2DMI0"/>
<dbReference type="KEGG" id="lez:GLE_4435"/>
<evidence type="ECO:0000313" key="2">
    <source>
        <dbReference type="Proteomes" id="UP000061569"/>
    </source>
</evidence>
<dbReference type="PATRIC" id="fig|69.6.peg.4372"/>
<evidence type="ECO:0000313" key="1">
    <source>
        <dbReference type="EMBL" id="ALN59776.1"/>
    </source>
</evidence>
<protein>
    <submittedName>
        <fullName evidence="1">Uncharacterized protein</fullName>
    </submittedName>
</protein>
<accession>A0A0S2DMI0</accession>
<proteinExistence type="predicted"/>
<gene>
    <name evidence="1" type="ORF">GLE_4435</name>
</gene>
<reference evidence="1 2" key="1">
    <citation type="submission" date="2015-11" db="EMBL/GenBank/DDBJ databases">
        <title>Genome sequences of Lysobacter enzymogenes strain C3 and Lysobacter antibioticus ATCC 29479.</title>
        <authorList>
            <person name="Kobayashi D.Y."/>
        </authorList>
    </citation>
    <scope>NUCLEOTIDE SEQUENCE [LARGE SCALE GENOMIC DNA]</scope>
    <source>
        <strain evidence="1 2">C3</strain>
    </source>
</reference>